<feature type="domain" description="FAD-binding" evidence="6">
    <location>
        <begin position="2"/>
        <end position="301"/>
    </location>
</feature>
<evidence type="ECO:0000256" key="4">
    <source>
        <dbReference type="ARBA" id="ARBA00023002"/>
    </source>
</evidence>
<proteinExistence type="predicted"/>
<dbReference type="RefSeq" id="WP_220166056.1">
    <property type="nucleotide sequence ID" value="NZ_JAIBOA010000006.1"/>
</dbReference>
<dbReference type="PANTHER" id="PTHR13789:SF318">
    <property type="entry name" value="GERANYLGERANYL DIPHOSPHATE REDUCTASE"/>
    <property type="match status" value="1"/>
</dbReference>
<reference evidence="7 8" key="1">
    <citation type="submission" date="2021-07" db="EMBL/GenBank/DDBJ databases">
        <title>Actinomadura sp. PM05-2 isolated from lichen.</title>
        <authorList>
            <person name="Somphong A."/>
            <person name="Phongsopitanun W."/>
            <person name="Tanasupawat S."/>
            <person name="Peongsungnone V."/>
        </authorList>
    </citation>
    <scope>NUCLEOTIDE SEQUENCE [LARGE SCALE GENOMIC DNA]</scope>
    <source>
        <strain evidence="7 8">PM05-2</strain>
    </source>
</reference>
<evidence type="ECO:0000259" key="6">
    <source>
        <dbReference type="Pfam" id="PF01494"/>
    </source>
</evidence>
<name>A0ABS7FRR3_9ACTN</name>
<dbReference type="InterPro" id="IPR002938">
    <property type="entry name" value="FAD-bd"/>
</dbReference>
<keyword evidence="4" id="KW-0560">Oxidoreductase</keyword>
<organism evidence="7 8">
    <name type="scientific">Actinomadura parmotrematis</name>
    <dbReference type="NCBI Taxonomy" id="2864039"/>
    <lineage>
        <taxon>Bacteria</taxon>
        <taxon>Bacillati</taxon>
        <taxon>Actinomycetota</taxon>
        <taxon>Actinomycetes</taxon>
        <taxon>Streptosporangiales</taxon>
        <taxon>Thermomonosporaceae</taxon>
        <taxon>Actinomadura</taxon>
    </lineage>
</organism>
<comment type="caution">
    <text evidence="7">The sequence shown here is derived from an EMBL/GenBank/DDBJ whole genome shotgun (WGS) entry which is preliminary data.</text>
</comment>
<gene>
    <name evidence="7" type="ORF">K1Y72_11985</name>
</gene>
<dbReference type="Gene3D" id="3.50.50.60">
    <property type="entry name" value="FAD/NAD(P)-binding domain"/>
    <property type="match status" value="1"/>
</dbReference>
<comment type="cofactor">
    <cofactor evidence="1">
        <name>FAD</name>
        <dbReference type="ChEBI" id="CHEBI:57692"/>
    </cofactor>
</comment>
<evidence type="ECO:0000313" key="8">
    <source>
        <dbReference type="Proteomes" id="UP000774570"/>
    </source>
</evidence>
<evidence type="ECO:0000256" key="3">
    <source>
        <dbReference type="ARBA" id="ARBA00022827"/>
    </source>
</evidence>
<keyword evidence="2" id="KW-0285">Flavoprotein</keyword>
<evidence type="ECO:0000256" key="1">
    <source>
        <dbReference type="ARBA" id="ARBA00001974"/>
    </source>
</evidence>
<dbReference type="EMBL" id="JAIBOA010000006">
    <property type="protein sequence ID" value="MBW8483094.1"/>
    <property type="molecule type" value="Genomic_DNA"/>
</dbReference>
<sequence>MRVLIAGAGVGGLAAARGLIASGHEVTVLERAPALRDMGGGVSIWHNGTAALAGLGVSTEGLGSTLEVLSLRHADGRRIMTADADRLAGRFGARAFAVARRALVARLAEGLPIRFGAALTGFERAGDGVRATTGDGAEHTADLLVGADGVHSRVRSAFARGAARRTGQATWQALVPLPFDPGPVIDMLVARTGNCGYSRAGEGLLNCWFDVPWPPGAHPPAAPLAALRERFGGWADPVPALLDALTDDDLQVFPHVRHRIPRGWGDGPCVLVGDAAHAMPPVFAQGMNQALEDAAALARALPGPAYPRRRRRQAAVAATVATHGVTSGQRFPLLLRAVALASDDLHTWAFGALMRAVSGTLR</sequence>
<keyword evidence="8" id="KW-1185">Reference proteome</keyword>
<protein>
    <submittedName>
        <fullName evidence="7">FAD-dependent monooxygenase</fullName>
    </submittedName>
</protein>
<evidence type="ECO:0000256" key="5">
    <source>
        <dbReference type="ARBA" id="ARBA00023033"/>
    </source>
</evidence>
<dbReference type="GO" id="GO:0004497">
    <property type="term" value="F:monooxygenase activity"/>
    <property type="evidence" value="ECO:0007669"/>
    <property type="project" value="UniProtKB-KW"/>
</dbReference>
<dbReference type="Pfam" id="PF01494">
    <property type="entry name" value="FAD_binding_3"/>
    <property type="match status" value="1"/>
</dbReference>
<evidence type="ECO:0000256" key="2">
    <source>
        <dbReference type="ARBA" id="ARBA00022630"/>
    </source>
</evidence>
<keyword evidence="5 7" id="KW-0503">Monooxygenase</keyword>
<dbReference type="PRINTS" id="PR00420">
    <property type="entry name" value="RNGMNOXGNASE"/>
</dbReference>
<dbReference type="InterPro" id="IPR036188">
    <property type="entry name" value="FAD/NAD-bd_sf"/>
</dbReference>
<accession>A0ABS7FRR3</accession>
<keyword evidence="3" id="KW-0274">FAD</keyword>
<evidence type="ECO:0000313" key="7">
    <source>
        <dbReference type="EMBL" id="MBW8483094.1"/>
    </source>
</evidence>
<dbReference type="Proteomes" id="UP000774570">
    <property type="component" value="Unassembled WGS sequence"/>
</dbReference>
<dbReference type="InterPro" id="IPR050493">
    <property type="entry name" value="FAD-dep_Monooxygenase_BioMet"/>
</dbReference>
<dbReference type="SUPFAM" id="SSF51905">
    <property type="entry name" value="FAD/NAD(P)-binding domain"/>
    <property type="match status" value="1"/>
</dbReference>
<dbReference type="PANTHER" id="PTHR13789">
    <property type="entry name" value="MONOOXYGENASE"/>
    <property type="match status" value="1"/>
</dbReference>